<name>A0A0M5L3P4_BIFLI</name>
<proteinExistence type="predicted"/>
<keyword evidence="2" id="KW-0805">Transcription regulation</keyword>
<gene>
    <name evidence="5" type="ORF">RY67_1218</name>
</gene>
<dbReference type="Gene3D" id="3.40.50.2300">
    <property type="match status" value="1"/>
</dbReference>
<dbReference type="SUPFAM" id="SSF46894">
    <property type="entry name" value="C-terminal effector domain of the bipartite response regulators"/>
    <property type="match status" value="1"/>
</dbReference>
<dbReference type="PANTHER" id="PTHR43214">
    <property type="entry name" value="TWO-COMPONENT RESPONSE REGULATOR"/>
    <property type="match status" value="1"/>
</dbReference>
<dbReference type="GO" id="GO:0006355">
    <property type="term" value="P:regulation of DNA-templated transcription"/>
    <property type="evidence" value="ECO:0007669"/>
    <property type="project" value="InterPro"/>
</dbReference>
<dbReference type="AlphaFoldDB" id="A0A0M5L3P4"/>
<dbReference type="InterPro" id="IPR011006">
    <property type="entry name" value="CheY-like_superfamily"/>
</dbReference>
<accession>A0A0M5L3P4</accession>
<dbReference type="InterPro" id="IPR039420">
    <property type="entry name" value="WalR-like"/>
</dbReference>
<protein>
    <submittedName>
        <fullName evidence="5">Putative two-component response regulator</fullName>
    </submittedName>
</protein>
<keyword evidence="3" id="KW-0238">DNA-binding</keyword>
<evidence type="ECO:0000313" key="6">
    <source>
        <dbReference type="Proteomes" id="UP000067206"/>
    </source>
</evidence>
<dbReference type="PATRIC" id="fig|1682.24.peg.1184"/>
<sequence length="242" mass="27055">MKDPRSDVIRVMLVDDMRGARTGFMMMLNNAPDIIVSCQAADGAQAIGYLRESPHQLPDVILMDVRMPVMDGIEATGIIKEEFPQIRILILTTYDEDDYAFDGLARGASGFLLKDATPRQLRDAVHAVYNGDAILTPRITGEVINRGVRTISDNARIKLLRGLFNSLSKREHEVAELVATGLSNQEISERMFIETASVRRTVSRVLAKMHMRDRVQIVIAWYQAGLDQMTNESATRFSTGNE</sequence>
<keyword evidence="1" id="KW-0597">Phosphoprotein</keyword>
<dbReference type="GO" id="GO:0000160">
    <property type="term" value="P:phosphorelay signal transduction system"/>
    <property type="evidence" value="ECO:0007669"/>
    <property type="project" value="InterPro"/>
</dbReference>
<dbReference type="SMART" id="SM00421">
    <property type="entry name" value="HTH_LUXR"/>
    <property type="match status" value="1"/>
</dbReference>
<dbReference type="InterPro" id="IPR001789">
    <property type="entry name" value="Sig_transdc_resp-reg_receiver"/>
</dbReference>
<dbReference type="InterPro" id="IPR000792">
    <property type="entry name" value="Tscrpt_reg_LuxR_C"/>
</dbReference>
<dbReference type="CDD" id="cd06170">
    <property type="entry name" value="LuxR_C_like"/>
    <property type="match status" value="1"/>
</dbReference>
<reference evidence="5 6" key="1">
    <citation type="submission" date="2014-12" db="EMBL/GenBank/DDBJ databases">
        <title>Complete genome sequence of Bifidobacterium longum subsp. infantis BT1.</title>
        <authorList>
            <person name="Kim J.F."/>
            <person name="Kwak M.-J."/>
        </authorList>
    </citation>
    <scope>NUCLEOTIDE SEQUENCE [LARGE SCALE GENOMIC DNA]</scope>
    <source>
        <strain evidence="5 6">BT1</strain>
    </source>
</reference>
<dbReference type="CDD" id="cd17535">
    <property type="entry name" value="REC_NarL-like"/>
    <property type="match status" value="1"/>
</dbReference>
<dbReference type="PROSITE" id="PS50043">
    <property type="entry name" value="HTH_LUXR_2"/>
    <property type="match status" value="1"/>
</dbReference>
<dbReference type="InterPro" id="IPR058245">
    <property type="entry name" value="NreC/VraR/RcsB-like_REC"/>
</dbReference>
<organism evidence="5 6">
    <name type="scientific">Bifidobacterium longum subsp. infantis</name>
    <dbReference type="NCBI Taxonomy" id="1682"/>
    <lineage>
        <taxon>Bacteria</taxon>
        <taxon>Bacillati</taxon>
        <taxon>Actinomycetota</taxon>
        <taxon>Actinomycetes</taxon>
        <taxon>Bifidobacteriales</taxon>
        <taxon>Bifidobacteriaceae</taxon>
        <taxon>Bifidobacterium</taxon>
    </lineage>
</organism>
<dbReference type="SUPFAM" id="SSF52172">
    <property type="entry name" value="CheY-like"/>
    <property type="match status" value="1"/>
</dbReference>
<evidence type="ECO:0000256" key="4">
    <source>
        <dbReference type="ARBA" id="ARBA00023163"/>
    </source>
</evidence>
<dbReference type="Proteomes" id="UP000067206">
    <property type="component" value="Chromosome"/>
</dbReference>
<keyword evidence="4" id="KW-0804">Transcription</keyword>
<evidence type="ECO:0000256" key="1">
    <source>
        <dbReference type="ARBA" id="ARBA00022553"/>
    </source>
</evidence>
<dbReference type="RefSeq" id="WP_025263208.1">
    <property type="nucleotide sequence ID" value="NZ_CABHMO010000001.1"/>
</dbReference>
<dbReference type="EMBL" id="CP010411">
    <property type="protein sequence ID" value="ALE09248.1"/>
    <property type="molecule type" value="Genomic_DNA"/>
</dbReference>
<evidence type="ECO:0000256" key="2">
    <source>
        <dbReference type="ARBA" id="ARBA00023015"/>
    </source>
</evidence>
<dbReference type="PANTHER" id="PTHR43214:SF24">
    <property type="entry name" value="TRANSCRIPTIONAL REGULATORY PROTEIN NARL-RELATED"/>
    <property type="match status" value="1"/>
</dbReference>
<evidence type="ECO:0000256" key="3">
    <source>
        <dbReference type="ARBA" id="ARBA00023125"/>
    </source>
</evidence>
<dbReference type="PROSITE" id="PS50110">
    <property type="entry name" value="RESPONSE_REGULATORY"/>
    <property type="match status" value="1"/>
</dbReference>
<dbReference type="SMART" id="SM00448">
    <property type="entry name" value="REC"/>
    <property type="match status" value="1"/>
</dbReference>
<dbReference type="Pfam" id="PF00196">
    <property type="entry name" value="GerE"/>
    <property type="match status" value="1"/>
</dbReference>
<dbReference type="Pfam" id="PF00072">
    <property type="entry name" value="Response_reg"/>
    <property type="match status" value="1"/>
</dbReference>
<dbReference type="GO" id="GO:0003677">
    <property type="term" value="F:DNA binding"/>
    <property type="evidence" value="ECO:0007669"/>
    <property type="project" value="UniProtKB-KW"/>
</dbReference>
<dbReference type="PRINTS" id="PR00038">
    <property type="entry name" value="HTHLUXR"/>
</dbReference>
<dbReference type="InterPro" id="IPR016032">
    <property type="entry name" value="Sig_transdc_resp-reg_C-effctor"/>
</dbReference>
<evidence type="ECO:0000313" key="5">
    <source>
        <dbReference type="EMBL" id="ALE09248.1"/>
    </source>
</evidence>